<evidence type="ECO:0000313" key="6">
    <source>
        <dbReference type="EnsemblPlants" id="Zm00001eb023300_P001"/>
    </source>
</evidence>
<evidence type="ECO:0000256" key="1">
    <source>
        <dbReference type="ARBA" id="ARBA00004496"/>
    </source>
</evidence>
<dbReference type="PANTHER" id="PTHR15598">
    <property type="entry name" value="ENHANCER OF MRNA-DECAPPING PROTEIN 4"/>
    <property type="match status" value="1"/>
</dbReference>
<reference evidence="6" key="2">
    <citation type="submission" date="2019-07" db="EMBL/GenBank/DDBJ databases">
        <authorList>
            <person name="Seetharam A."/>
            <person name="Woodhouse M."/>
            <person name="Cannon E."/>
        </authorList>
    </citation>
    <scope>NUCLEOTIDE SEQUENCE [LARGE SCALE GENOMIC DNA]</scope>
    <source>
        <strain evidence="6">cv. B73</strain>
    </source>
</reference>
<dbReference type="InParanoid" id="A0A804LN75"/>
<evidence type="ECO:0000256" key="4">
    <source>
        <dbReference type="ARBA" id="ARBA00022737"/>
    </source>
</evidence>
<sequence length="148" mass="15600">MTRPVVSFPMPNPNLNPNPNANPNAVAPGPNPGARLMQLLGNSGPTQFETAVSKPPPTSEFAQLQSLPAMPSVPPARMLSSKVPRGRLLGTRERAVHDVDSRLPGEGQPPQLEVTPITKYTSDPGLVLGRQIAVNRSCMGSSSVTSVC</sequence>
<keyword evidence="2" id="KW-0963">Cytoplasm</keyword>
<dbReference type="PANTHER" id="PTHR15598:SF5">
    <property type="entry name" value="ENHANCER OF MRNA-DECAPPING PROTEIN 4"/>
    <property type="match status" value="1"/>
</dbReference>
<dbReference type="AlphaFoldDB" id="A0A804LN75"/>
<reference evidence="6" key="3">
    <citation type="submission" date="2021-05" db="UniProtKB">
        <authorList>
            <consortium name="EnsemblPlants"/>
        </authorList>
    </citation>
    <scope>IDENTIFICATION</scope>
    <source>
        <strain evidence="6">cv. B73</strain>
    </source>
</reference>
<dbReference type="Gramene" id="Zm00001eb023300_T001">
    <property type="protein sequence ID" value="Zm00001eb023300_P001"/>
    <property type="gene ID" value="Zm00001eb023300"/>
</dbReference>
<feature type="compositionally biased region" description="Low complexity" evidence="5">
    <location>
        <begin position="17"/>
        <end position="34"/>
    </location>
</feature>
<keyword evidence="4" id="KW-0677">Repeat</keyword>
<feature type="compositionally biased region" description="Basic and acidic residues" evidence="5">
    <location>
        <begin position="90"/>
        <end position="103"/>
    </location>
</feature>
<keyword evidence="7" id="KW-1185">Reference proteome</keyword>
<evidence type="ECO:0000256" key="2">
    <source>
        <dbReference type="ARBA" id="ARBA00022490"/>
    </source>
</evidence>
<evidence type="ECO:0000313" key="7">
    <source>
        <dbReference type="Proteomes" id="UP000007305"/>
    </source>
</evidence>
<feature type="compositionally biased region" description="Polar residues" evidence="5">
    <location>
        <begin position="40"/>
        <end position="50"/>
    </location>
</feature>
<comment type="subcellular location">
    <subcellularLocation>
        <location evidence="1">Cytoplasm</location>
    </subcellularLocation>
</comment>
<protein>
    <submittedName>
        <fullName evidence="6">Uncharacterized protein</fullName>
    </submittedName>
</protein>
<dbReference type="GO" id="GO:0031087">
    <property type="term" value="P:deadenylation-independent decapping of nuclear-transcribed mRNA"/>
    <property type="evidence" value="ECO:0007669"/>
    <property type="project" value="InterPro"/>
</dbReference>
<dbReference type="EnsemblPlants" id="Zm00001eb023300_T001">
    <property type="protein sequence ID" value="Zm00001eb023300_P001"/>
    <property type="gene ID" value="Zm00001eb023300"/>
</dbReference>
<dbReference type="InterPro" id="IPR045152">
    <property type="entry name" value="EDC4-like"/>
</dbReference>
<name>A0A804LN75_MAIZE</name>
<accession>A0A804LN75</accession>
<dbReference type="GO" id="GO:0005737">
    <property type="term" value="C:cytoplasm"/>
    <property type="evidence" value="ECO:0007669"/>
    <property type="project" value="UniProtKB-SubCell"/>
</dbReference>
<feature type="region of interest" description="Disordered" evidence="5">
    <location>
        <begin position="1"/>
        <end position="112"/>
    </location>
</feature>
<keyword evidence="3" id="KW-0853">WD repeat</keyword>
<organism evidence="6 7">
    <name type="scientific">Zea mays</name>
    <name type="common">Maize</name>
    <dbReference type="NCBI Taxonomy" id="4577"/>
    <lineage>
        <taxon>Eukaryota</taxon>
        <taxon>Viridiplantae</taxon>
        <taxon>Streptophyta</taxon>
        <taxon>Embryophyta</taxon>
        <taxon>Tracheophyta</taxon>
        <taxon>Spermatophyta</taxon>
        <taxon>Magnoliopsida</taxon>
        <taxon>Liliopsida</taxon>
        <taxon>Poales</taxon>
        <taxon>Poaceae</taxon>
        <taxon>PACMAD clade</taxon>
        <taxon>Panicoideae</taxon>
        <taxon>Andropogonodae</taxon>
        <taxon>Andropogoneae</taxon>
        <taxon>Tripsacinae</taxon>
        <taxon>Zea</taxon>
    </lineage>
</organism>
<dbReference type="Proteomes" id="UP000007305">
    <property type="component" value="Chromosome 1"/>
</dbReference>
<evidence type="ECO:0000256" key="5">
    <source>
        <dbReference type="SAM" id="MobiDB-lite"/>
    </source>
</evidence>
<proteinExistence type="predicted"/>
<reference evidence="7" key="1">
    <citation type="submission" date="2015-12" db="EMBL/GenBank/DDBJ databases">
        <title>Update maize B73 reference genome by single molecule sequencing technologies.</title>
        <authorList>
            <consortium name="Maize Genome Sequencing Project"/>
            <person name="Ware D."/>
        </authorList>
    </citation>
    <scope>NUCLEOTIDE SEQUENCE [LARGE SCALE GENOMIC DNA]</scope>
    <source>
        <strain evidence="7">cv. B73</strain>
    </source>
</reference>
<evidence type="ECO:0000256" key="3">
    <source>
        <dbReference type="ARBA" id="ARBA00022574"/>
    </source>
</evidence>